<dbReference type="InterPro" id="IPR002067">
    <property type="entry name" value="MCP"/>
</dbReference>
<keyword evidence="8" id="KW-0496">Mitochondrion</keyword>
<keyword evidence="5" id="KW-0677">Repeat</keyword>
<reference evidence="12" key="1">
    <citation type="submission" date="2023-06" db="EMBL/GenBank/DDBJ databases">
        <title>Male Hemibagrus guttatus genome.</title>
        <authorList>
            <person name="Bian C."/>
        </authorList>
    </citation>
    <scope>NUCLEOTIDE SEQUENCE</scope>
    <source>
        <strain evidence="12">Male_cb2023</strain>
        <tissue evidence="12">Muscle</tissue>
    </source>
</reference>
<dbReference type="InterPro" id="IPR018108">
    <property type="entry name" value="MCP_transmembrane"/>
</dbReference>
<keyword evidence="3 11" id="KW-0813">Transport</keyword>
<evidence type="ECO:0000256" key="1">
    <source>
        <dbReference type="ARBA" id="ARBA00004448"/>
    </source>
</evidence>
<evidence type="ECO:0000256" key="2">
    <source>
        <dbReference type="ARBA" id="ARBA00006375"/>
    </source>
</evidence>
<feature type="repeat" description="Solcar" evidence="10">
    <location>
        <begin position="230"/>
        <end position="317"/>
    </location>
</feature>
<keyword evidence="9 10" id="KW-0472">Membrane</keyword>
<organism evidence="12 13">
    <name type="scientific">Hemibagrus guttatus</name>
    <dbReference type="NCBI Taxonomy" id="175788"/>
    <lineage>
        <taxon>Eukaryota</taxon>
        <taxon>Metazoa</taxon>
        <taxon>Chordata</taxon>
        <taxon>Craniata</taxon>
        <taxon>Vertebrata</taxon>
        <taxon>Euteleostomi</taxon>
        <taxon>Actinopterygii</taxon>
        <taxon>Neopterygii</taxon>
        <taxon>Teleostei</taxon>
        <taxon>Ostariophysi</taxon>
        <taxon>Siluriformes</taxon>
        <taxon>Bagridae</taxon>
        <taxon>Hemibagrus</taxon>
    </lineage>
</organism>
<evidence type="ECO:0000256" key="10">
    <source>
        <dbReference type="PROSITE-ProRule" id="PRU00282"/>
    </source>
</evidence>
<evidence type="ECO:0000313" key="12">
    <source>
        <dbReference type="EMBL" id="KAK3537837.1"/>
    </source>
</evidence>
<keyword evidence="7" id="KW-1133">Transmembrane helix</keyword>
<dbReference type="Gene3D" id="1.50.40.10">
    <property type="entry name" value="Mitochondrial carrier domain"/>
    <property type="match status" value="1"/>
</dbReference>
<dbReference type="PRINTS" id="PR00926">
    <property type="entry name" value="MITOCARRIER"/>
</dbReference>
<evidence type="ECO:0000313" key="13">
    <source>
        <dbReference type="Proteomes" id="UP001274896"/>
    </source>
</evidence>
<evidence type="ECO:0000256" key="11">
    <source>
        <dbReference type="RuleBase" id="RU000488"/>
    </source>
</evidence>
<evidence type="ECO:0000256" key="8">
    <source>
        <dbReference type="ARBA" id="ARBA00023128"/>
    </source>
</evidence>
<dbReference type="PANTHER" id="PTHR45624:SF3">
    <property type="entry name" value="SOLUTE CARRIER FAMILY 25 MEMBER 47"/>
    <property type="match status" value="1"/>
</dbReference>
<evidence type="ECO:0000256" key="9">
    <source>
        <dbReference type="ARBA" id="ARBA00023136"/>
    </source>
</evidence>
<gene>
    <name evidence="12" type="ORF">QTP70_019855</name>
</gene>
<keyword evidence="4 10" id="KW-0812">Transmembrane</keyword>
<dbReference type="FunFam" id="1.50.40.10:FF:000049">
    <property type="entry name" value="Solute carrier family 25 member 45"/>
    <property type="match status" value="1"/>
</dbReference>
<dbReference type="EMBL" id="JAUCMX010000008">
    <property type="protein sequence ID" value="KAK3537837.1"/>
    <property type="molecule type" value="Genomic_DNA"/>
</dbReference>
<comment type="caution">
    <text evidence="12">The sequence shown here is derived from an EMBL/GenBank/DDBJ whole genome shotgun (WGS) entry which is preliminary data.</text>
</comment>
<dbReference type="Proteomes" id="UP001274896">
    <property type="component" value="Unassembled WGS sequence"/>
</dbReference>
<feature type="repeat" description="Solcar" evidence="10">
    <location>
        <begin position="129"/>
        <end position="221"/>
    </location>
</feature>
<evidence type="ECO:0000256" key="7">
    <source>
        <dbReference type="ARBA" id="ARBA00022989"/>
    </source>
</evidence>
<evidence type="ECO:0000256" key="5">
    <source>
        <dbReference type="ARBA" id="ARBA00022737"/>
    </source>
</evidence>
<feature type="repeat" description="Solcar" evidence="10">
    <location>
        <begin position="30"/>
        <end position="113"/>
    </location>
</feature>
<name>A0AAE0V583_9TELE</name>
<dbReference type="GO" id="GO:0022857">
    <property type="term" value="F:transmembrane transporter activity"/>
    <property type="evidence" value="ECO:0007669"/>
    <property type="project" value="TreeGrafter"/>
</dbReference>
<dbReference type="InterPro" id="IPR023395">
    <property type="entry name" value="MCP_dom_sf"/>
</dbReference>
<dbReference type="PANTHER" id="PTHR45624">
    <property type="entry name" value="MITOCHONDRIAL BASIC AMINO ACIDS TRANSPORTER-RELATED"/>
    <property type="match status" value="1"/>
</dbReference>
<evidence type="ECO:0000256" key="6">
    <source>
        <dbReference type="ARBA" id="ARBA00022792"/>
    </source>
</evidence>
<dbReference type="GO" id="GO:0005743">
    <property type="term" value="C:mitochondrial inner membrane"/>
    <property type="evidence" value="ECO:0007669"/>
    <property type="project" value="UniProtKB-SubCell"/>
</dbReference>
<evidence type="ECO:0000256" key="4">
    <source>
        <dbReference type="ARBA" id="ARBA00022692"/>
    </source>
</evidence>
<proteinExistence type="inferred from homology"/>
<dbReference type="AlphaFoldDB" id="A0AAE0V583"/>
<dbReference type="PROSITE" id="PS50920">
    <property type="entry name" value="SOLCAR"/>
    <property type="match status" value="3"/>
</dbReference>
<comment type="similarity">
    <text evidence="2 11">Belongs to the mitochondrial carrier (TC 2.A.29) family.</text>
</comment>
<evidence type="ECO:0000256" key="3">
    <source>
        <dbReference type="ARBA" id="ARBA00022448"/>
    </source>
</evidence>
<sequence length="322" mass="35355">MDNYCVPFKVLLVRQLASYSSGAICLWRRDMHVADFIAGSVGGAFGVAVGYPLDTVKVRIQTQRKSVGVWQCIHTTCKNEGVYGFYKGMSMPITTVSISSSVVFGTYRNALQVLHHLRGKRADAPSAKQDIFLAGLAGGIAQVSVMSPADIVKVRLQCQTQLYRGSDFKSRPKYHGPIHCLLTIAREEGVLGLYKGAGALALRDGPSFATYFLVYNTICDCLSLDKNSQPEWKVVMLAGGFAGMCAWSVGTPMDVIKARLQTDGVGKKHYRGFFHCITESVRTEGTSVLFKGLMLNCVRAFPVNMAVFAMYELTIRFLQTKS</sequence>
<dbReference type="InterPro" id="IPR050567">
    <property type="entry name" value="Mitochondrial_Carrier"/>
</dbReference>
<dbReference type="Pfam" id="PF00153">
    <property type="entry name" value="Mito_carr"/>
    <property type="match status" value="3"/>
</dbReference>
<keyword evidence="6" id="KW-0999">Mitochondrion inner membrane</keyword>
<evidence type="ECO:0008006" key="14">
    <source>
        <dbReference type="Google" id="ProtNLM"/>
    </source>
</evidence>
<accession>A0AAE0V583</accession>
<dbReference type="SUPFAM" id="SSF103506">
    <property type="entry name" value="Mitochondrial carrier"/>
    <property type="match status" value="1"/>
</dbReference>
<comment type="subcellular location">
    <subcellularLocation>
        <location evidence="1">Mitochondrion inner membrane</location>
        <topology evidence="1">Multi-pass membrane protein</topology>
    </subcellularLocation>
</comment>
<keyword evidence="13" id="KW-1185">Reference proteome</keyword>
<protein>
    <recommendedName>
        <fullName evidence="14">Solute carrier family 25 member 47</fullName>
    </recommendedName>
</protein>